<keyword evidence="6 7" id="KW-0472">Membrane</keyword>
<dbReference type="CDD" id="cd13144">
    <property type="entry name" value="MATE_like_4"/>
    <property type="match status" value="1"/>
</dbReference>
<gene>
    <name evidence="8" type="ORF">HMPREF9629_00965</name>
</gene>
<dbReference type="InterPro" id="IPR002528">
    <property type="entry name" value="MATE_fam"/>
</dbReference>
<keyword evidence="4 7" id="KW-0812">Transmembrane</keyword>
<dbReference type="AlphaFoldDB" id="G9X3K8"/>
<feature type="transmembrane region" description="Helical" evidence="7">
    <location>
        <begin position="139"/>
        <end position="157"/>
    </location>
</feature>
<proteinExistence type="predicted"/>
<comment type="caution">
    <text evidence="8">The sequence shown here is derived from an EMBL/GenBank/DDBJ whole genome shotgun (WGS) entry which is preliminary data.</text>
</comment>
<feature type="transmembrane region" description="Helical" evidence="7">
    <location>
        <begin position="53"/>
        <end position="76"/>
    </location>
</feature>
<comment type="subcellular location">
    <subcellularLocation>
        <location evidence="1">Cell membrane</location>
        <topology evidence="1">Multi-pass membrane protein</topology>
    </subcellularLocation>
</comment>
<evidence type="ECO:0008006" key="10">
    <source>
        <dbReference type="Google" id="ProtNLM"/>
    </source>
</evidence>
<dbReference type="PIRSF" id="PIRSF006603">
    <property type="entry name" value="DinF"/>
    <property type="match status" value="1"/>
</dbReference>
<dbReference type="EMBL" id="AFZE01000058">
    <property type="protein sequence ID" value="EHL09973.1"/>
    <property type="molecule type" value="Genomic_DNA"/>
</dbReference>
<reference evidence="8 9" key="1">
    <citation type="submission" date="2011-08" db="EMBL/GenBank/DDBJ databases">
        <title>The Genome Sequence of Eubacteriaceae bacterium ACC19a.</title>
        <authorList>
            <consortium name="The Broad Institute Genome Sequencing Platform"/>
            <person name="Earl A."/>
            <person name="Ward D."/>
            <person name="Feldgarden M."/>
            <person name="Gevers D."/>
            <person name="Sizova M."/>
            <person name="Hazen A."/>
            <person name="Epstein S."/>
            <person name="Young S.K."/>
            <person name="Zeng Q."/>
            <person name="Gargeya S."/>
            <person name="Fitzgerald M."/>
            <person name="Haas B."/>
            <person name="Abouelleil A."/>
            <person name="Alvarado L."/>
            <person name="Arachchi H.M."/>
            <person name="Berlin A."/>
            <person name="Brown A."/>
            <person name="Chapman S.B."/>
            <person name="Chen Z."/>
            <person name="Dunbar C."/>
            <person name="Freedman E."/>
            <person name="Gearin G."/>
            <person name="Gellesch M."/>
            <person name="Goldberg J."/>
            <person name="Griggs A."/>
            <person name="Gujja S."/>
            <person name="Heiman D."/>
            <person name="Howarth C."/>
            <person name="Larson L."/>
            <person name="Lui A."/>
            <person name="MacDonald P.J.P."/>
            <person name="Montmayeur A."/>
            <person name="Murphy C."/>
            <person name="Neiman D."/>
            <person name="Pearson M."/>
            <person name="Priest M."/>
            <person name="Roberts A."/>
            <person name="Saif S."/>
            <person name="Shea T."/>
            <person name="Shenoy N."/>
            <person name="Sisk P."/>
            <person name="Stolte C."/>
            <person name="Sykes S."/>
            <person name="Wortman J."/>
            <person name="Nusbaum C."/>
            <person name="Birren B."/>
        </authorList>
    </citation>
    <scope>NUCLEOTIDE SEQUENCE [LARGE SCALE GENOMIC DNA]</scope>
    <source>
        <strain evidence="8 9">ACC19a</strain>
    </source>
</reference>
<feature type="transmembrane region" description="Helical" evidence="7">
    <location>
        <begin position="238"/>
        <end position="261"/>
    </location>
</feature>
<feature type="transmembrane region" description="Helical" evidence="7">
    <location>
        <begin position="20"/>
        <end position="41"/>
    </location>
</feature>
<name>G9X3K8_9FIRM</name>
<dbReference type="NCBIfam" id="TIGR00797">
    <property type="entry name" value="matE"/>
    <property type="match status" value="1"/>
</dbReference>
<evidence type="ECO:0000256" key="2">
    <source>
        <dbReference type="ARBA" id="ARBA00022448"/>
    </source>
</evidence>
<keyword evidence="5 7" id="KW-1133">Transmembrane helix</keyword>
<feature type="transmembrane region" description="Helical" evidence="7">
    <location>
        <begin position="361"/>
        <end position="382"/>
    </location>
</feature>
<protein>
    <recommendedName>
        <fullName evidence="10">MATE efflux family protein</fullName>
    </recommendedName>
</protein>
<evidence type="ECO:0000256" key="3">
    <source>
        <dbReference type="ARBA" id="ARBA00022475"/>
    </source>
</evidence>
<feature type="transmembrane region" description="Helical" evidence="7">
    <location>
        <begin position="389"/>
        <end position="412"/>
    </location>
</feature>
<dbReference type="PANTHER" id="PTHR43549">
    <property type="entry name" value="MULTIDRUG RESISTANCE PROTEIN YPNP-RELATED"/>
    <property type="match status" value="1"/>
</dbReference>
<evidence type="ECO:0000256" key="6">
    <source>
        <dbReference type="ARBA" id="ARBA00023136"/>
    </source>
</evidence>
<dbReference type="BioCyc" id="EBAC796937-HMP:GMGH-967-MONOMER"/>
<evidence type="ECO:0000256" key="1">
    <source>
        <dbReference type="ARBA" id="ARBA00004651"/>
    </source>
</evidence>
<evidence type="ECO:0000313" key="9">
    <source>
        <dbReference type="Proteomes" id="UP000006437"/>
    </source>
</evidence>
<keyword evidence="3" id="KW-1003">Cell membrane</keyword>
<dbReference type="InterPro" id="IPR052031">
    <property type="entry name" value="Membrane_Transporter-Flippase"/>
</dbReference>
<organism evidence="8 9">
    <name type="scientific">Peptoanaerobacter stomatis</name>
    <dbReference type="NCBI Taxonomy" id="796937"/>
    <lineage>
        <taxon>Bacteria</taxon>
        <taxon>Bacillati</taxon>
        <taxon>Bacillota</taxon>
        <taxon>Clostridia</taxon>
        <taxon>Peptostreptococcales</taxon>
        <taxon>Filifactoraceae</taxon>
        <taxon>Peptoanaerobacter</taxon>
    </lineage>
</organism>
<dbReference type="PATRIC" id="fig|796937.3.peg.2203"/>
<feature type="transmembrane region" description="Helical" evidence="7">
    <location>
        <begin position="418"/>
        <end position="442"/>
    </location>
</feature>
<dbReference type="Pfam" id="PF01554">
    <property type="entry name" value="MatE"/>
    <property type="match status" value="2"/>
</dbReference>
<dbReference type="GO" id="GO:0042910">
    <property type="term" value="F:xenobiotic transmembrane transporter activity"/>
    <property type="evidence" value="ECO:0007669"/>
    <property type="project" value="InterPro"/>
</dbReference>
<feature type="transmembrane region" description="Helical" evidence="7">
    <location>
        <begin position="97"/>
        <end position="119"/>
    </location>
</feature>
<dbReference type="HOGENOM" id="CLU_012893_0_1_9"/>
<keyword evidence="2" id="KW-0813">Transport</keyword>
<feature type="transmembrane region" description="Helical" evidence="7">
    <location>
        <begin position="321"/>
        <end position="341"/>
    </location>
</feature>
<dbReference type="Proteomes" id="UP000006437">
    <property type="component" value="Unassembled WGS sequence"/>
</dbReference>
<accession>G9X3K8</accession>
<evidence type="ECO:0000313" key="8">
    <source>
        <dbReference type="EMBL" id="EHL09973.1"/>
    </source>
</evidence>
<dbReference type="InterPro" id="IPR048279">
    <property type="entry name" value="MdtK-like"/>
</dbReference>
<sequence length="447" mass="49384">MDTGEISAENKMGIMQIDKLLISMSAPMMVSMLVQALYNIVDSIFVAKISEAALTAVSLCFPIQNFMIAVLVGTNVGVNSILSRRLGEKNQKEVDKIANVAIFLAICSGIIFMMIGFFGTESFFAGQNTSDEIKNYGMQYMRIVCIYSMPLSLLICFEKMLSSTGRTVYNMITQMTGAIINIILDPIFIFVLNMGVEGAAIATVLGQFGGLIVGIYLNITKNDDVHLNVRKIRPDFKIIKSIFSVGLPSIVMQSIGSFTIFGMNNILMTFSTTAIAFFGVYFKLQTFIILPMVGLANGLIPIVAYNYGARKKDRVISAMKCSFKYSAIMMIIGILIMQLFPANLLKLFDASDMMIDLGVKAIRIICFAYVFASMSIIMSSVFQALGSGVTSMVVSLTRQVIFLLPLAYFFSLQKNINMVWASFIISEAVAFVMCVMFSRVILKRLDF</sequence>
<feature type="transmembrane region" description="Helical" evidence="7">
    <location>
        <begin position="169"/>
        <end position="192"/>
    </location>
</feature>
<feature type="transmembrane region" description="Helical" evidence="7">
    <location>
        <begin position="198"/>
        <end position="217"/>
    </location>
</feature>
<dbReference type="RefSeq" id="WP_009525200.1">
    <property type="nucleotide sequence ID" value="NZ_JH414550.1"/>
</dbReference>
<evidence type="ECO:0000256" key="7">
    <source>
        <dbReference type="SAM" id="Phobius"/>
    </source>
</evidence>
<feature type="transmembrane region" description="Helical" evidence="7">
    <location>
        <begin position="287"/>
        <end position="309"/>
    </location>
</feature>
<evidence type="ECO:0000256" key="5">
    <source>
        <dbReference type="ARBA" id="ARBA00022989"/>
    </source>
</evidence>
<evidence type="ECO:0000256" key="4">
    <source>
        <dbReference type="ARBA" id="ARBA00022692"/>
    </source>
</evidence>
<dbReference type="PANTHER" id="PTHR43549:SF2">
    <property type="entry name" value="MULTIDRUG RESISTANCE PROTEIN NORM-RELATED"/>
    <property type="match status" value="1"/>
</dbReference>
<dbReference type="GO" id="GO:0005886">
    <property type="term" value="C:plasma membrane"/>
    <property type="evidence" value="ECO:0007669"/>
    <property type="project" value="UniProtKB-SubCell"/>
</dbReference>
<dbReference type="GO" id="GO:0015297">
    <property type="term" value="F:antiporter activity"/>
    <property type="evidence" value="ECO:0007669"/>
    <property type="project" value="InterPro"/>
</dbReference>